<evidence type="ECO:0000256" key="15">
    <source>
        <dbReference type="ARBA" id="ARBA00078013"/>
    </source>
</evidence>
<dbReference type="InterPro" id="IPR017853">
    <property type="entry name" value="GH"/>
</dbReference>
<keyword evidence="9" id="KW-0136">Cellulose degradation</keyword>
<dbReference type="EMBL" id="JAPDFR010000003">
    <property type="protein sequence ID" value="KAK0388256.1"/>
    <property type="molecule type" value="Genomic_DNA"/>
</dbReference>
<keyword evidence="6" id="KW-0964">Secreted</keyword>
<evidence type="ECO:0000256" key="4">
    <source>
        <dbReference type="ARBA" id="ARBA00005336"/>
    </source>
</evidence>
<dbReference type="InterPro" id="IPR001764">
    <property type="entry name" value="Glyco_hydro_3_N"/>
</dbReference>
<comment type="pathway">
    <text evidence="3">Glycan metabolism; cellulose degradation.</text>
</comment>
<comment type="catalytic activity">
    <reaction evidence="1">
        <text>Hydrolysis of terminal, non-reducing beta-D-glucosyl residues with release of beta-D-glucose.</text>
        <dbReference type="EC" id="3.2.1.21"/>
    </reaction>
</comment>
<comment type="similarity">
    <text evidence="4">Belongs to the glycosyl hydrolase 3 family.</text>
</comment>
<sequence length="809" mass="86725">MVAVPLLLVCGLSGLAALGGSTSGSRDLRSDKDLISDDAYFYGDSPPVYPSPNMTGVGDWALGFNKARDAVANLTLEDKIKLTAGVDHDSGCSGFVPAIDKIDFPGLCLSDAGQGVRGTDFVSSFPSGIHVAASWNKKLTYLRGNAMGGEFRNKGVNVLLGPVVGPMFRVARGGRNWEGLSPDPYLSGTLAALTIEGVQDRGVMTSTKHFIANEQETNRNPGTDGSVTIEAVSSNIDDKTMHEVYLWPFQDAVKAGTANIMCSYQRVNNSYGCSNSKTLNGLLKTELGFQGFVVSDWDAQHAGVATALAGLDMAMPNDQGFWGDKLIEAVKNGSVPETRVDDMAIRILASWYQFGQNTGFPKPGIGMPGTVTAPHSIVDARDPAAKPTILQGAVEGHVLVKNTKDTLPLKKPQMLSLFGYSAKSPDLFGPANSVLGISWMIGAEPANADYIFSGSSEGHYLDIAVNGTMINGGGSGATTPANFVSPFEALRWKTNADNTALFYDFRTADPAVVPVSDACIVFGNAWAAEGYDRPALRDEYTDNLILSVADQCNKTIVVFHNAGVRLVDRFIEHPNVTAVIFAHLPGQDTGPALVSLLYGETNAWGKLPYTVPRNESDYGYAELLGPTLPEGKFERFPQSNFTEGVYVDYRHFDRADISPRYEFGFGLSYSTFEFGNLSASLIDGARTAEIPTGAVISGGQADLWDELIRVSATVRNTGDVAGTEVAQLYVGLPSGKGLADSPKRQLRAFEKLVLGPGEGGEVVFLVKRRDLSVWDVTAQKWRLQPGKYIFWVGNSSRALPLNGTVDISP</sequence>
<keyword evidence="8" id="KW-0378">Hydrolase</keyword>
<keyword evidence="12" id="KW-0326">Glycosidase</keyword>
<evidence type="ECO:0000256" key="2">
    <source>
        <dbReference type="ARBA" id="ARBA00004613"/>
    </source>
</evidence>
<dbReference type="SUPFAM" id="SSF52279">
    <property type="entry name" value="Beta-D-glucan exohydrolase, C-terminal domain"/>
    <property type="match status" value="1"/>
</dbReference>
<evidence type="ECO:0000256" key="6">
    <source>
        <dbReference type="ARBA" id="ARBA00022525"/>
    </source>
</evidence>
<evidence type="ECO:0000256" key="9">
    <source>
        <dbReference type="ARBA" id="ARBA00023001"/>
    </source>
</evidence>
<evidence type="ECO:0000256" key="8">
    <source>
        <dbReference type="ARBA" id="ARBA00022801"/>
    </source>
</evidence>
<evidence type="ECO:0000256" key="17">
    <source>
        <dbReference type="ARBA" id="ARBA00083611"/>
    </source>
</evidence>
<dbReference type="EC" id="3.2.1.21" evidence="5"/>
<gene>
    <name evidence="20" type="ORF">NLU13_4501</name>
</gene>
<evidence type="ECO:0000256" key="16">
    <source>
        <dbReference type="ARBA" id="ARBA00083231"/>
    </source>
</evidence>
<evidence type="ECO:0000256" key="7">
    <source>
        <dbReference type="ARBA" id="ARBA00022729"/>
    </source>
</evidence>
<dbReference type="Pfam" id="PF14310">
    <property type="entry name" value="Fn3-like"/>
    <property type="match status" value="1"/>
</dbReference>
<evidence type="ECO:0000256" key="10">
    <source>
        <dbReference type="ARBA" id="ARBA00023180"/>
    </source>
</evidence>
<feature type="chain" id="PRO_5041260772" description="Beta-glucosidase cel3A" evidence="18">
    <location>
        <begin position="18"/>
        <end position="809"/>
    </location>
</feature>
<dbReference type="Pfam" id="PF00933">
    <property type="entry name" value="Glyco_hydro_3"/>
    <property type="match status" value="1"/>
</dbReference>
<evidence type="ECO:0000256" key="12">
    <source>
        <dbReference type="ARBA" id="ARBA00023295"/>
    </source>
</evidence>
<dbReference type="Proteomes" id="UP001175261">
    <property type="component" value="Unassembled WGS sequence"/>
</dbReference>
<dbReference type="SMART" id="SM01217">
    <property type="entry name" value="Fn3_like"/>
    <property type="match status" value="1"/>
</dbReference>
<dbReference type="PANTHER" id="PTHR42715">
    <property type="entry name" value="BETA-GLUCOSIDASE"/>
    <property type="match status" value="1"/>
</dbReference>
<dbReference type="Gene3D" id="3.20.20.300">
    <property type="entry name" value="Glycoside hydrolase, family 3, N-terminal domain"/>
    <property type="match status" value="1"/>
</dbReference>
<feature type="signal peptide" evidence="18">
    <location>
        <begin position="1"/>
        <end position="17"/>
    </location>
</feature>
<evidence type="ECO:0000313" key="21">
    <source>
        <dbReference type="Proteomes" id="UP001175261"/>
    </source>
</evidence>
<evidence type="ECO:0000313" key="20">
    <source>
        <dbReference type="EMBL" id="KAK0388256.1"/>
    </source>
</evidence>
<dbReference type="InterPro" id="IPR002772">
    <property type="entry name" value="Glyco_hydro_3_C"/>
</dbReference>
<comment type="subcellular location">
    <subcellularLocation>
        <location evidence="2">Secreted</location>
    </subcellularLocation>
</comment>
<reference evidence="20" key="1">
    <citation type="submission" date="2022-10" db="EMBL/GenBank/DDBJ databases">
        <title>Determination and structural analysis of whole genome sequence of Sarocladium strictum F4-1.</title>
        <authorList>
            <person name="Hu L."/>
            <person name="Jiang Y."/>
        </authorList>
    </citation>
    <scope>NUCLEOTIDE SEQUENCE</scope>
    <source>
        <strain evidence="20">F4-1</strain>
    </source>
</reference>
<evidence type="ECO:0000256" key="1">
    <source>
        <dbReference type="ARBA" id="ARBA00000448"/>
    </source>
</evidence>
<comment type="caution">
    <text evidence="20">The sequence shown here is derived from an EMBL/GenBank/DDBJ whole genome shotgun (WGS) entry which is preliminary data.</text>
</comment>
<dbReference type="AlphaFoldDB" id="A0AA39GJM5"/>
<dbReference type="Pfam" id="PF01915">
    <property type="entry name" value="Glyco_hydro_3_C"/>
    <property type="match status" value="1"/>
</dbReference>
<evidence type="ECO:0000256" key="18">
    <source>
        <dbReference type="SAM" id="SignalP"/>
    </source>
</evidence>
<evidence type="ECO:0000256" key="11">
    <source>
        <dbReference type="ARBA" id="ARBA00023277"/>
    </source>
</evidence>
<dbReference type="GO" id="GO:0030245">
    <property type="term" value="P:cellulose catabolic process"/>
    <property type="evidence" value="ECO:0007669"/>
    <property type="project" value="UniProtKB-KW"/>
</dbReference>
<keyword evidence="21" id="KW-1185">Reference proteome</keyword>
<keyword evidence="13" id="KW-0624">Polysaccharide degradation</keyword>
<dbReference type="InterPro" id="IPR026891">
    <property type="entry name" value="Fn3-like"/>
</dbReference>
<evidence type="ECO:0000256" key="5">
    <source>
        <dbReference type="ARBA" id="ARBA00012744"/>
    </source>
</evidence>
<dbReference type="InterPro" id="IPR036962">
    <property type="entry name" value="Glyco_hydro_3_N_sf"/>
</dbReference>
<dbReference type="PRINTS" id="PR00133">
    <property type="entry name" value="GLHYDRLASE3"/>
</dbReference>
<keyword evidence="10" id="KW-0325">Glycoprotein</keyword>
<dbReference type="InterPro" id="IPR013783">
    <property type="entry name" value="Ig-like_fold"/>
</dbReference>
<dbReference type="Gene3D" id="3.40.50.1700">
    <property type="entry name" value="Glycoside hydrolase family 3 C-terminal domain"/>
    <property type="match status" value="1"/>
</dbReference>
<organism evidence="20 21">
    <name type="scientific">Sarocladium strictum</name>
    <name type="common">Black bundle disease fungus</name>
    <name type="synonym">Acremonium strictum</name>
    <dbReference type="NCBI Taxonomy" id="5046"/>
    <lineage>
        <taxon>Eukaryota</taxon>
        <taxon>Fungi</taxon>
        <taxon>Dikarya</taxon>
        <taxon>Ascomycota</taxon>
        <taxon>Pezizomycotina</taxon>
        <taxon>Sordariomycetes</taxon>
        <taxon>Hypocreomycetidae</taxon>
        <taxon>Hypocreales</taxon>
        <taxon>Sarocladiaceae</taxon>
        <taxon>Sarocladium</taxon>
    </lineage>
</organism>
<feature type="domain" description="Fibronectin type III-like" evidence="19">
    <location>
        <begin position="724"/>
        <end position="796"/>
    </location>
</feature>
<keyword evidence="7 18" id="KW-0732">Signal</keyword>
<dbReference type="GO" id="GO:0005576">
    <property type="term" value="C:extracellular region"/>
    <property type="evidence" value="ECO:0007669"/>
    <property type="project" value="UniProtKB-SubCell"/>
</dbReference>
<evidence type="ECO:0000256" key="14">
    <source>
        <dbReference type="ARBA" id="ARBA00070030"/>
    </source>
</evidence>
<proteinExistence type="inferred from homology"/>
<keyword evidence="11" id="KW-0119">Carbohydrate metabolism</keyword>
<protein>
    <recommendedName>
        <fullName evidence="14">Beta-glucosidase cel3A</fullName>
        <ecNumber evidence="5">3.2.1.21</ecNumber>
    </recommendedName>
    <alternativeName>
        <fullName evidence="15">Beta-D-glucoside glucohydrolase cel3A</fullName>
    </alternativeName>
    <alternativeName>
        <fullName evidence="17">Cellobiase cel3A</fullName>
    </alternativeName>
    <alternativeName>
        <fullName evidence="16">Gentiobiase cel3A</fullName>
    </alternativeName>
</protein>
<dbReference type="FunFam" id="3.20.20.300:FF:000002">
    <property type="entry name" value="Probable beta-glucosidase"/>
    <property type="match status" value="1"/>
</dbReference>
<evidence type="ECO:0000259" key="19">
    <source>
        <dbReference type="SMART" id="SM01217"/>
    </source>
</evidence>
<evidence type="ECO:0000256" key="13">
    <source>
        <dbReference type="ARBA" id="ARBA00023326"/>
    </source>
</evidence>
<dbReference type="InterPro" id="IPR036881">
    <property type="entry name" value="Glyco_hydro_3_C_sf"/>
</dbReference>
<dbReference type="InterPro" id="IPR050288">
    <property type="entry name" value="Cellulose_deg_GH3"/>
</dbReference>
<dbReference type="Gene3D" id="2.60.40.10">
    <property type="entry name" value="Immunoglobulins"/>
    <property type="match status" value="1"/>
</dbReference>
<dbReference type="GO" id="GO:0008422">
    <property type="term" value="F:beta-glucosidase activity"/>
    <property type="evidence" value="ECO:0007669"/>
    <property type="project" value="UniProtKB-EC"/>
</dbReference>
<accession>A0AA39GJM5</accession>
<dbReference type="SUPFAM" id="SSF51445">
    <property type="entry name" value="(Trans)glycosidases"/>
    <property type="match status" value="1"/>
</dbReference>
<dbReference type="PANTHER" id="PTHR42715:SF5">
    <property type="entry name" value="BETA-GLUCOSIDASE M-RELATED"/>
    <property type="match status" value="1"/>
</dbReference>
<evidence type="ECO:0000256" key="3">
    <source>
        <dbReference type="ARBA" id="ARBA00004987"/>
    </source>
</evidence>
<name>A0AA39GJM5_SARSR</name>